<organism evidence="1 2">
    <name type="scientific">Dorcoceras hygrometricum</name>
    <dbReference type="NCBI Taxonomy" id="472368"/>
    <lineage>
        <taxon>Eukaryota</taxon>
        <taxon>Viridiplantae</taxon>
        <taxon>Streptophyta</taxon>
        <taxon>Embryophyta</taxon>
        <taxon>Tracheophyta</taxon>
        <taxon>Spermatophyta</taxon>
        <taxon>Magnoliopsida</taxon>
        <taxon>eudicotyledons</taxon>
        <taxon>Gunneridae</taxon>
        <taxon>Pentapetalae</taxon>
        <taxon>asterids</taxon>
        <taxon>lamiids</taxon>
        <taxon>Lamiales</taxon>
        <taxon>Gesneriaceae</taxon>
        <taxon>Didymocarpoideae</taxon>
        <taxon>Trichosporeae</taxon>
        <taxon>Loxocarpinae</taxon>
        <taxon>Dorcoceras</taxon>
    </lineage>
</organism>
<dbReference type="Proteomes" id="UP000250235">
    <property type="component" value="Unassembled WGS sequence"/>
</dbReference>
<evidence type="ECO:0000313" key="1">
    <source>
        <dbReference type="EMBL" id="KZV37993.1"/>
    </source>
</evidence>
<sequence>MSTRPDKKSYNRNQLFLSTKPAATFRRCIHKGTSKRRRNATIAGDGFLPKQPTAGIRLLTPRVTTQNDVAAWIRHPRCQQLIKSVALKTLRFNLSKRRRLTSTTGSSNQQLIALQTAVNTKRLTNTRRVLDNSCNRPSAASRFLFKRYY</sequence>
<proteinExistence type="predicted"/>
<keyword evidence="2" id="KW-1185">Reference proteome</keyword>
<evidence type="ECO:0000313" key="2">
    <source>
        <dbReference type="Proteomes" id="UP000250235"/>
    </source>
</evidence>
<dbReference type="EMBL" id="KV002462">
    <property type="protein sequence ID" value="KZV37993.1"/>
    <property type="molecule type" value="Genomic_DNA"/>
</dbReference>
<gene>
    <name evidence="1" type="ORF">F511_30280</name>
</gene>
<protein>
    <submittedName>
        <fullName evidence="1">Beta-glucosidase 17-like</fullName>
    </submittedName>
</protein>
<dbReference type="AlphaFoldDB" id="A0A2Z7BTW4"/>
<reference evidence="1 2" key="1">
    <citation type="journal article" date="2015" name="Proc. Natl. Acad. Sci. U.S.A.">
        <title>The resurrection genome of Boea hygrometrica: A blueprint for survival of dehydration.</title>
        <authorList>
            <person name="Xiao L."/>
            <person name="Yang G."/>
            <person name="Zhang L."/>
            <person name="Yang X."/>
            <person name="Zhao S."/>
            <person name="Ji Z."/>
            <person name="Zhou Q."/>
            <person name="Hu M."/>
            <person name="Wang Y."/>
            <person name="Chen M."/>
            <person name="Xu Y."/>
            <person name="Jin H."/>
            <person name="Xiao X."/>
            <person name="Hu G."/>
            <person name="Bao F."/>
            <person name="Hu Y."/>
            <person name="Wan P."/>
            <person name="Li L."/>
            <person name="Deng X."/>
            <person name="Kuang T."/>
            <person name="Xiang C."/>
            <person name="Zhu J.K."/>
            <person name="Oliver M.J."/>
            <person name="He Y."/>
        </authorList>
    </citation>
    <scope>NUCLEOTIDE SEQUENCE [LARGE SCALE GENOMIC DNA]</scope>
    <source>
        <strain evidence="2">cv. XS01</strain>
    </source>
</reference>
<accession>A0A2Z7BTW4</accession>
<name>A0A2Z7BTW4_9LAMI</name>